<reference evidence="1 2" key="1">
    <citation type="submission" date="2021-06" db="EMBL/GenBank/DDBJ databases">
        <title>Caerostris extrusa draft genome.</title>
        <authorList>
            <person name="Kono N."/>
            <person name="Arakawa K."/>
        </authorList>
    </citation>
    <scope>NUCLEOTIDE SEQUENCE [LARGE SCALE GENOMIC DNA]</scope>
</reference>
<protein>
    <submittedName>
        <fullName evidence="1">Uncharacterized protein</fullName>
    </submittedName>
</protein>
<gene>
    <name evidence="1" type="ORF">CEXT_138371</name>
</gene>
<accession>A0AAV4VNA4</accession>
<name>A0AAV4VNA4_CAEEX</name>
<dbReference type="Proteomes" id="UP001054945">
    <property type="component" value="Unassembled WGS sequence"/>
</dbReference>
<proteinExistence type="predicted"/>
<keyword evidence="2" id="KW-1185">Reference proteome</keyword>
<dbReference type="EMBL" id="BPLR01014867">
    <property type="protein sequence ID" value="GIY71842.1"/>
    <property type="molecule type" value="Genomic_DNA"/>
</dbReference>
<evidence type="ECO:0000313" key="2">
    <source>
        <dbReference type="Proteomes" id="UP001054945"/>
    </source>
</evidence>
<evidence type="ECO:0000313" key="1">
    <source>
        <dbReference type="EMBL" id="GIY71842.1"/>
    </source>
</evidence>
<organism evidence="1 2">
    <name type="scientific">Caerostris extrusa</name>
    <name type="common">Bark spider</name>
    <name type="synonym">Caerostris bankana</name>
    <dbReference type="NCBI Taxonomy" id="172846"/>
    <lineage>
        <taxon>Eukaryota</taxon>
        <taxon>Metazoa</taxon>
        <taxon>Ecdysozoa</taxon>
        <taxon>Arthropoda</taxon>
        <taxon>Chelicerata</taxon>
        <taxon>Arachnida</taxon>
        <taxon>Araneae</taxon>
        <taxon>Araneomorphae</taxon>
        <taxon>Entelegynae</taxon>
        <taxon>Araneoidea</taxon>
        <taxon>Araneidae</taxon>
        <taxon>Caerostris</taxon>
    </lineage>
</organism>
<sequence>MRTLGLQQLMSKIQSRHKLILGTPAANFSLCISKIFLPYTEGLLLNVSIKFNEALSLSPSPKFFFDPSLKWIYLFFFSLPLTILKTNFCAPSIDSFDFKGSGGRVEDGECSRTPSQSCKFR</sequence>
<comment type="caution">
    <text evidence="1">The sequence shown here is derived from an EMBL/GenBank/DDBJ whole genome shotgun (WGS) entry which is preliminary data.</text>
</comment>
<dbReference type="AlphaFoldDB" id="A0AAV4VNA4"/>